<organism evidence="2">
    <name type="scientific">uncultured Caudovirales phage</name>
    <dbReference type="NCBI Taxonomy" id="2100421"/>
    <lineage>
        <taxon>Viruses</taxon>
        <taxon>Duplodnaviria</taxon>
        <taxon>Heunggongvirae</taxon>
        <taxon>Uroviricota</taxon>
        <taxon>Caudoviricetes</taxon>
        <taxon>Peduoviridae</taxon>
        <taxon>Maltschvirus</taxon>
        <taxon>Maltschvirus maltsch</taxon>
    </lineage>
</organism>
<dbReference type="Gene3D" id="3.90.1340.10">
    <property type="entry name" value="Phage tail collar domain"/>
    <property type="match status" value="1"/>
</dbReference>
<name>A0A6J5MZI3_9CAUD</name>
<accession>A0A6J5MZI3</accession>
<gene>
    <name evidence="2" type="ORF">UFOVP587_5</name>
</gene>
<protein>
    <submittedName>
        <fullName evidence="2">Phage tail collar domain containing protein</fullName>
    </submittedName>
</protein>
<dbReference type="Pfam" id="PF07484">
    <property type="entry name" value="Collar"/>
    <property type="match status" value="1"/>
</dbReference>
<proteinExistence type="predicted"/>
<reference evidence="2" key="1">
    <citation type="submission" date="2020-04" db="EMBL/GenBank/DDBJ databases">
        <authorList>
            <person name="Chiriac C."/>
            <person name="Salcher M."/>
            <person name="Ghai R."/>
            <person name="Kavagutti S V."/>
        </authorList>
    </citation>
    <scope>NUCLEOTIDE SEQUENCE</scope>
</reference>
<evidence type="ECO:0000313" key="2">
    <source>
        <dbReference type="EMBL" id="CAB4151211.1"/>
    </source>
</evidence>
<dbReference type="InterPro" id="IPR037053">
    <property type="entry name" value="Phage_tail_collar_dom_sf"/>
</dbReference>
<dbReference type="SUPFAM" id="SSF88874">
    <property type="entry name" value="Receptor-binding domain of short tail fibre protein gp12"/>
    <property type="match status" value="1"/>
</dbReference>
<sequence>MATFSYTNSFTAGSPAVATQVNANFNDVKAFAVAIASGTNLDTNAVTGPKIASGAVSYAKLDSTVTNVLTPIGGVVLYMGVTEPTGWKYCNGQSLTIATYPDLYAALTSGGTVFRYGANPTGSTFLLPNLSNRVPVGRGSEGESYFTGQTGGSKTAVQSHTHTYTGTVADGGSHNHGGSVTSGVHTHILPISTTPSGTHGHGTTSRLSAASGTSETFYDFTTASGGGHDHTVTTQAAHNHTYSGTSADANLGVASGNLQPYLVVNYIIRVS</sequence>
<evidence type="ECO:0000259" key="1">
    <source>
        <dbReference type="Pfam" id="PF07484"/>
    </source>
</evidence>
<dbReference type="EMBL" id="LR796566">
    <property type="protein sequence ID" value="CAB4151211.1"/>
    <property type="molecule type" value="Genomic_DNA"/>
</dbReference>
<dbReference type="InterPro" id="IPR011083">
    <property type="entry name" value="Phage_tail_collar_dom"/>
</dbReference>
<feature type="domain" description="Phage tail collar" evidence="1">
    <location>
        <begin position="73"/>
        <end position="135"/>
    </location>
</feature>